<dbReference type="Pfam" id="PF02702">
    <property type="entry name" value="KdpD"/>
    <property type="match status" value="1"/>
</dbReference>
<comment type="catalytic activity">
    <reaction evidence="1">
        <text>ATP + protein L-histidine = ADP + protein N-phospho-L-histidine.</text>
        <dbReference type="EC" id="2.7.13.3"/>
    </reaction>
</comment>
<keyword evidence="5" id="KW-0808">Transferase</keyword>
<dbReference type="InterPro" id="IPR029016">
    <property type="entry name" value="GAF-like_dom_sf"/>
</dbReference>
<dbReference type="Gene3D" id="1.10.287.130">
    <property type="match status" value="1"/>
</dbReference>
<dbReference type="RefSeq" id="WP_102893681.1">
    <property type="nucleotide sequence ID" value="NZ_JAMOHU010000045.1"/>
</dbReference>
<dbReference type="InterPro" id="IPR006016">
    <property type="entry name" value="UspA"/>
</dbReference>
<keyword evidence="12 13" id="KW-0472">Membrane</keyword>
<dbReference type="EMBL" id="POUT01000002">
    <property type="protein sequence ID" value="PNG10828.1"/>
    <property type="molecule type" value="Genomic_DNA"/>
</dbReference>
<keyword evidence="4" id="KW-0597">Phosphoprotein</keyword>
<dbReference type="Pfam" id="PF00512">
    <property type="entry name" value="HisKA"/>
    <property type="match status" value="1"/>
</dbReference>
<dbReference type="InterPro" id="IPR052023">
    <property type="entry name" value="Histidine_kinase_KdpD"/>
</dbReference>
<dbReference type="SUPFAM" id="SSF47384">
    <property type="entry name" value="Homodimeric domain of signal transducing histidine kinase"/>
    <property type="match status" value="1"/>
</dbReference>
<dbReference type="InterPro" id="IPR003852">
    <property type="entry name" value="Sig_transdc_His_kinase_KdpD_N"/>
</dbReference>
<feature type="transmembrane region" description="Helical" evidence="13">
    <location>
        <begin position="438"/>
        <end position="462"/>
    </location>
</feature>
<evidence type="ECO:0000256" key="12">
    <source>
        <dbReference type="ARBA" id="ARBA00023136"/>
    </source>
</evidence>
<dbReference type="InterPro" id="IPR014729">
    <property type="entry name" value="Rossmann-like_a/b/a_fold"/>
</dbReference>
<evidence type="ECO:0000256" key="9">
    <source>
        <dbReference type="ARBA" id="ARBA00022840"/>
    </source>
</evidence>
<keyword evidence="10 13" id="KW-1133">Transmembrane helix</keyword>
<evidence type="ECO:0000256" key="8">
    <source>
        <dbReference type="ARBA" id="ARBA00022777"/>
    </source>
</evidence>
<organism evidence="15 16">
    <name type="scientific">Stutzerimonas stutzeri</name>
    <name type="common">Pseudomonas stutzeri</name>
    <dbReference type="NCBI Taxonomy" id="316"/>
    <lineage>
        <taxon>Bacteria</taxon>
        <taxon>Pseudomonadati</taxon>
        <taxon>Pseudomonadota</taxon>
        <taxon>Gammaproteobacteria</taxon>
        <taxon>Pseudomonadales</taxon>
        <taxon>Pseudomonadaceae</taxon>
        <taxon>Stutzerimonas</taxon>
    </lineage>
</organism>
<dbReference type="SUPFAM" id="SSF55874">
    <property type="entry name" value="ATPase domain of HSP90 chaperone/DNA topoisomerase II/histidine kinase"/>
    <property type="match status" value="1"/>
</dbReference>
<dbReference type="InterPro" id="IPR036097">
    <property type="entry name" value="HisK_dim/P_sf"/>
</dbReference>
<evidence type="ECO:0000313" key="16">
    <source>
        <dbReference type="Proteomes" id="UP000236023"/>
    </source>
</evidence>
<dbReference type="InterPro" id="IPR025201">
    <property type="entry name" value="KdpD_TM"/>
</dbReference>
<dbReference type="Gene3D" id="3.40.50.620">
    <property type="entry name" value="HUPs"/>
    <property type="match status" value="1"/>
</dbReference>
<keyword evidence="9" id="KW-0067">ATP-binding</keyword>
<protein>
    <recommendedName>
        <fullName evidence="3">histidine kinase</fullName>
        <ecNumber evidence="3">2.7.13.3</ecNumber>
    </recommendedName>
</protein>
<evidence type="ECO:0000256" key="5">
    <source>
        <dbReference type="ARBA" id="ARBA00022679"/>
    </source>
</evidence>
<evidence type="ECO:0000256" key="1">
    <source>
        <dbReference type="ARBA" id="ARBA00000085"/>
    </source>
</evidence>
<evidence type="ECO:0000256" key="2">
    <source>
        <dbReference type="ARBA" id="ARBA00004141"/>
    </source>
</evidence>
<evidence type="ECO:0000313" key="15">
    <source>
        <dbReference type="EMBL" id="PNG10828.1"/>
    </source>
</evidence>
<evidence type="ECO:0000256" key="6">
    <source>
        <dbReference type="ARBA" id="ARBA00022692"/>
    </source>
</evidence>
<comment type="caution">
    <text evidence="15">The sequence shown here is derived from an EMBL/GenBank/DDBJ whole genome shotgun (WGS) entry which is preliminary data.</text>
</comment>
<evidence type="ECO:0000256" key="10">
    <source>
        <dbReference type="ARBA" id="ARBA00022989"/>
    </source>
</evidence>
<keyword evidence="7" id="KW-0547">Nucleotide-binding</keyword>
<dbReference type="FunFam" id="3.40.50.300:FF:000483">
    <property type="entry name" value="Sensor histidine kinase KdpD"/>
    <property type="match status" value="1"/>
</dbReference>
<dbReference type="EC" id="2.7.13.3" evidence="3"/>
<evidence type="ECO:0000256" key="13">
    <source>
        <dbReference type="SAM" id="Phobius"/>
    </source>
</evidence>
<dbReference type="Pfam" id="PF02518">
    <property type="entry name" value="HATPase_c"/>
    <property type="match status" value="1"/>
</dbReference>
<name>A0A2N8T7V7_STUST</name>
<dbReference type="PRINTS" id="PR00344">
    <property type="entry name" value="BCTRLSENSOR"/>
</dbReference>
<feature type="transmembrane region" description="Helical" evidence="13">
    <location>
        <begin position="414"/>
        <end position="431"/>
    </location>
</feature>
<dbReference type="InterPro" id="IPR003594">
    <property type="entry name" value="HATPase_dom"/>
</dbReference>
<gene>
    <name evidence="15" type="ORF">CXK94_06415</name>
</gene>
<dbReference type="CDD" id="cd00082">
    <property type="entry name" value="HisKA"/>
    <property type="match status" value="1"/>
</dbReference>
<dbReference type="SUPFAM" id="SSF55781">
    <property type="entry name" value="GAF domain-like"/>
    <property type="match status" value="1"/>
</dbReference>
<dbReference type="GO" id="GO:0005524">
    <property type="term" value="F:ATP binding"/>
    <property type="evidence" value="ECO:0007669"/>
    <property type="project" value="UniProtKB-KW"/>
</dbReference>
<proteinExistence type="predicted"/>
<dbReference type="InterPro" id="IPR005467">
    <property type="entry name" value="His_kinase_dom"/>
</dbReference>
<reference evidence="15 16" key="1">
    <citation type="submission" date="2018-01" db="EMBL/GenBank/DDBJ databases">
        <title>Denitrification phenotypes of diverse strains of Pseudomonas stutzeri.</title>
        <authorList>
            <person name="Milligan D.A."/>
            <person name="Bergaust L."/>
            <person name="Bakken L.R."/>
            <person name="Frostegard A."/>
        </authorList>
    </citation>
    <scope>NUCLEOTIDE SEQUENCE [LARGE SCALE GENOMIC DNA]</scope>
    <source>
        <strain evidence="15 16">24a75</strain>
    </source>
</reference>
<evidence type="ECO:0000256" key="11">
    <source>
        <dbReference type="ARBA" id="ARBA00023012"/>
    </source>
</evidence>
<dbReference type="InterPro" id="IPR027417">
    <property type="entry name" value="P-loop_NTPase"/>
</dbReference>
<dbReference type="Gene3D" id="3.40.50.300">
    <property type="entry name" value="P-loop containing nucleotide triphosphate hydrolases"/>
    <property type="match status" value="1"/>
</dbReference>
<evidence type="ECO:0000256" key="4">
    <source>
        <dbReference type="ARBA" id="ARBA00022553"/>
    </source>
</evidence>
<dbReference type="Gene3D" id="3.30.565.10">
    <property type="entry name" value="Histidine kinase-like ATPase, C-terminal domain"/>
    <property type="match status" value="1"/>
</dbReference>
<keyword evidence="11" id="KW-0902">Two-component regulatory system</keyword>
<evidence type="ECO:0000256" key="3">
    <source>
        <dbReference type="ARBA" id="ARBA00012438"/>
    </source>
</evidence>
<dbReference type="Pfam" id="PF13493">
    <property type="entry name" value="DUF4118"/>
    <property type="match status" value="1"/>
</dbReference>
<dbReference type="PROSITE" id="PS50109">
    <property type="entry name" value="HIS_KIN"/>
    <property type="match status" value="1"/>
</dbReference>
<sequence length="888" mass="96181">MSDALRADALLDEVPREGRGRLKVFLGAAPGVGKTYAMLQAAQRQRRLGRTLRAGVVETHGRAETEAMLVGLPEQPLLRSEYRGVTLLEMDLDGLLAARPSVALVDELAHSNAPGSRHSKRWQDVLELLEAGIDVYTTVNVQHLESLNDQVRAITGVQVRETVPDWVLQEADDILLIDLPPRELLERLREGKVYVPEQARAAIDAFFTQTNLTALRELAMQTAAARVDADLHRRYRLQGQPAPAVRGRLLVGIEGDDAAEGLVRHAARVAERRHLPWSVVHVNIGASRGEAELGCLQAAQQLAERLGGEVVELRGERVARTLVDHAHERRATLLLVGRSARPRWRWKGRAGRSVAEQLIAMGQGLEVSILDQKPGLSRGARPGKAPLDWRTYLLAVLATLVATGAALVLSRYLALPNISLVFLAAVLVVAVRSSLGPALACAGLSFLFYDFLFIPPTFTFIVARQEDVLTLLFFLLMAVLAGNLASRQRRQLQALRQTQAETTALLDLSRRLSAATDVQAVCAVAVHQLQLLSDLEAVVATRTRQAEWTFRGDAPPALDDQAQAAAEWAWKHGQAAGQGTDTLPGGQWWWLPLSGDGQSLGLLGIRPVGAGQLAPQKRRLIAALAQPLAQALGRATLADELEAARLHGQTEELRSALLASVSHDLRTPLTAMRGSIDSLASLGHRMSEADRQELLEATRDEAERLDRYIQNLLDMTRLGHGGLKLIRDWVAPADIVAGALQRLQRVLAELRVEVILPDVLPLLYVHPALIEQALVNVLENAARFSAPGGALQVAVTAAPGTLRFIVSDEGPGIPEAEREKIFDMFYTAARGDRGGPGTGLGLAICQGMIGAHGGRVSVGEGLGGRGASVTLELPLQPQPEMEMEKDLS</sequence>
<dbReference type="GO" id="GO:0005737">
    <property type="term" value="C:cytoplasm"/>
    <property type="evidence" value="ECO:0007669"/>
    <property type="project" value="UniProtKB-ARBA"/>
</dbReference>
<evidence type="ECO:0000256" key="7">
    <source>
        <dbReference type="ARBA" id="ARBA00022741"/>
    </source>
</evidence>
<dbReference type="SUPFAM" id="SSF52402">
    <property type="entry name" value="Adenine nucleotide alpha hydrolases-like"/>
    <property type="match status" value="1"/>
</dbReference>
<accession>A0A2N8T7V7</accession>
<dbReference type="Gene3D" id="1.20.120.620">
    <property type="entry name" value="Backbone structure of the membrane domain of e. Coli histidine kinase receptor kdpd"/>
    <property type="match status" value="1"/>
</dbReference>
<dbReference type="AlphaFoldDB" id="A0A2N8T7V7"/>
<dbReference type="GO" id="GO:0005886">
    <property type="term" value="C:plasma membrane"/>
    <property type="evidence" value="ECO:0007669"/>
    <property type="project" value="TreeGrafter"/>
</dbReference>
<dbReference type="FunFam" id="1.10.287.130:FF:000027">
    <property type="entry name" value="Sensor histidine kinase KdpD"/>
    <property type="match status" value="1"/>
</dbReference>
<dbReference type="InterPro" id="IPR038318">
    <property type="entry name" value="KdpD_sf"/>
</dbReference>
<dbReference type="SMART" id="SM00388">
    <property type="entry name" value="HisKA"/>
    <property type="match status" value="1"/>
</dbReference>
<evidence type="ECO:0000259" key="14">
    <source>
        <dbReference type="PROSITE" id="PS50109"/>
    </source>
</evidence>
<keyword evidence="8 15" id="KW-0418">Kinase</keyword>
<dbReference type="SMART" id="SM00387">
    <property type="entry name" value="HATPase_c"/>
    <property type="match status" value="1"/>
</dbReference>
<dbReference type="InterPro" id="IPR004358">
    <property type="entry name" value="Sig_transdc_His_kin-like_C"/>
</dbReference>
<comment type="subcellular location">
    <subcellularLocation>
        <location evidence="2">Membrane</location>
        <topology evidence="2">Multi-pass membrane protein</topology>
    </subcellularLocation>
</comment>
<dbReference type="InterPro" id="IPR036890">
    <property type="entry name" value="HATPase_C_sf"/>
</dbReference>
<dbReference type="Proteomes" id="UP000236023">
    <property type="component" value="Unassembled WGS sequence"/>
</dbReference>
<dbReference type="PANTHER" id="PTHR45569">
    <property type="entry name" value="SENSOR PROTEIN KDPD"/>
    <property type="match status" value="1"/>
</dbReference>
<dbReference type="CDD" id="cd00075">
    <property type="entry name" value="HATPase"/>
    <property type="match status" value="1"/>
</dbReference>
<dbReference type="PANTHER" id="PTHR45569:SF1">
    <property type="entry name" value="SENSOR PROTEIN KDPD"/>
    <property type="match status" value="1"/>
</dbReference>
<keyword evidence="6 13" id="KW-0812">Transmembrane</keyword>
<feature type="transmembrane region" description="Helical" evidence="13">
    <location>
        <begin position="468"/>
        <end position="486"/>
    </location>
</feature>
<dbReference type="Gene3D" id="3.30.450.40">
    <property type="match status" value="1"/>
</dbReference>
<feature type="domain" description="Histidine kinase" evidence="14">
    <location>
        <begin position="660"/>
        <end position="877"/>
    </location>
</feature>
<dbReference type="Pfam" id="PF00582">
    <property type="entry name" value="Usp"/>
    <property type="match status" value="1"/>
</dbReference>
<dbReference type="GO" id="GO:0000155">
    <property type="term" value="F:phosphorelay sensor kinase activity"/>
    <property type="evidence" value="ECO:0007669"/>
    <property type="project" value="InterPro"/>
</dbReference>
<feature type="transmembrane region" description="Helical" evidence="13">
    <location>
        <begin position="391"/>
        <end position="408"/>
    </location>
</feature>
<dbReference type="InterPro" id="IPR003661">
    <property type="entry name" value="HisK_dim/P_dom"/>
</dbReference>